<feature type="chain" id="PRO_5045079626" description="PKD domain-containing protein" evidence="2">
    <location>
        <begin position="27"/>
        <end position="286"/>
    </location>
</feature>
<feature type="signal peptide" evidence="2">
    <location>
        <begin position="1"/>
        <end position="26"/>
    </location>
</feature>
<dbReference type="Pfam" id="PF00801">
    <property type="entry name" value="PKD"/>
    <property type="match status" value="1"/>
</dbReference>
<evidence type="ECO:0000256" key="1">
    <source>
        <dbReference type="SAM" id="MobiDB-lite"/>
    </source>
</evidence>
<dbReference type="EMBL" id="BAAAOS010000041">
    <property type="protein sequence ID" value="GAA1594725.1"/>
    <property type="molecule type" value="Genomic_DNA"/>
</dbReference>
<accession>A0ABP4Q0K6</accession>
<feature type="domain" description="PKD" evidence="3">
    <location>
        <begin position="198"/>
        <end position="244"/>
    </location>
</feature>
<name>A0ABP4Q0K6_9ACTN</name>
<protein>
    <recommendedName>
        <fullName evidence="3">PKD domain-containing protein</fullName>
    </recommendedName>
</protein>
<dbReference type="PROSITE" id="PS50093">
    <property type="entry name" value="PKD"/>
    <property type="match status" value="1"/>
</dbReference>
<keyword evidence="2" id="KW-0732">Signal</keyword>
<evidence type="ECO:0000313" key="5">
    <source>
        <dbReference type="Proteomes" id="UP001500393"/>
    </source>
</evidence>
<dbReference type="Proteomes" id="UP001500393">
    <property type="component" value="Unassembled WGS sequence"/>
</dbReference>
<dbReference type="SUPFAM" id="SSF49299">
    <property type="entry name" value="PKD domain"/>
    <property type="match status" value="1"/>
</dbReference>
<proteinExistence type="predicted"/>
<feature type="region of interest" description="Disordered" evidence="1">
    <location>
        <begin position="99"/>
        <end position="119"/>
    </location>
</feature>
<evidence type="ECO:0000259" key="3">
    <source>
        <dbReference type="PROSITE" id="PS50093"/>
    </source>
</evidence>
<dbReference type="InterPro" id="IPR013783">
    <property type="entry name" value="Ig-like_fold"/>
</dbReference>
<evidence type="ECO:0000256" key="2">
    <source>
        <dbReference type="SAM" id="SignalP"/>
    </source>
</evidence>
<reference evidence="5" key="1">
    <citation type="journal article" date="2019" name="Int. J. Syst. Evol. Microbiol.">
        <title>The Global Catalogue of Microorganisms (GCM) 10K type strain sequencing project: providing services to taxonomists for standard genome sequencing and annotation.</title>
        <authorList>
            <consortium name="The Broad Institute Genomics Platform"/>
            <consortium name="The Broad Institute Genome Sequencing Center for Infectious Disease"/>
            <person name="Wu L."/>
            <person name="Ma J."/>
        </authorList>
    </citation>
    <scope>NUCLEOTIDE SEQUENCE [LARGE SCALE GENOMIC DNA]</scope>
    <source>
        <strain evidence="5">JCM 14969</strain>
    </source>
</reference>
<sequence length="286" mass="31462">MRIRRCALSVAFMTALTILQPDVAQARAVNPKPPPPIVDSSWQKEGARLIGKKTVTGRRYTPPRSQKHRKVDRGTHAPVEMPITRENLPVDEELVDSRLNDGVCGPVGPDGTRSGPSRCRYWNIPNPRTEQTFEQAVDQIRQLITTQTVLVAFPKLRATVQPAGRTLVNLDTIVYTDKSTVTTRPVTLLGYPVLVEATPVSYTWHFGDGSPAVTTRSPGKPYPSKEITHKYLKRGSVQVSVTTNYSARFNVAGTGWRNLAGSVPVNGPQTSLLVREAVPVLVDPPR</sequence>
<comment type="caution">
    <text evidence="4">The sequence shown here is derived from an EMBL/GenBank/DDBJ whole genome shotgun (WGS) entry which is preliminary data.</text>
</comment>
<gene>
    <name evidence="4" type="ORF">GCM10009789_55970</name>
</gene>
<organism evidence="4 5">
    <name type="scientific">Kribbella sancticallisti</name>
    <dbReference type="NCBI Taxonomy" id="460087"/>
    <lineage>
        <taxon>Bacteria</taxon>
        <taxon>Bacillati</taxon>
        <taxon>Actinomycetota</taxon>
        <taxon>Actinomycetes</taxon>
        <taxon>Propionibacteriales</taxon>
        <taxon>Kribbellaceae</taxon>
        <taxon>Kribbella</taxon>
    </lineage>
</organism>
<dbReference type="Gene3D" id="2.60.40.10">
    <property type="entry name" value="Immunoglobulins"/>
    <property type="match status" value="1"/>
</dbReference>
<dbReference type="InterPro" id="IPR035986">
    <property type="entry name" value="PKD_dom_sf"/>
</dbReference>
<dbReference type="InterPro" id="IPR000601">
    <property type="entry name" value="PKD_dom"/>
</dbReference>
<dbReference type="CDD" id="cd00146">
    <property type="entry name" value="PKD"/>
    <property type="match status" value="1"/>
</dbReference>
<keyword evidence="5" id="KW-1185">Reference proteome</keyword>
<evidence type="ECO:0000313" key="4">
    <source>
        <dbReference type="EMBL" id="GAA1594725.1"/>
    </source>
</evidence>